<dbReference type="FunFam" id="3.30.70.270:FF:000001">
    <property type="entry name" value="Diguanylate cyclase domain protein"/>
    <property type="match status" value="1"/>
</dbReference>
<feature type="transmembrane region" description="Helical" evidence="1">
    <location>
        <begin position="20"/>
        <end position="43"/>
    </location>
</feature>
<organism evidence="3 4">
    <name type="scientific">Candidatus Limenecus avicola</name>
    <dbReference type="NCBI Taxonomy" id="2840847"/>
    <lineage>
        <taxon>Bacteria</taxon>
        <taxon>Bacillati</taxon>
        <taxon>Bacillota</taxon>
        <taxon>Clostridia</taxon>
        <taxon>Eubacteriales</taxon>
        <taxon>Clostridiaceae</taxon>
        <taxon>Clostridiaceae incertae sedis</taxon>
        <taxon>Candidatus Limenecus</taxon>
    </lineage>
</organism>
<dbReference type="InterPro" id="IPR007890">
    <property type="entry name" value="CHASE2"/>
</dbReference>
<dbReference type="SUPFAM" id="SSF55073">
    <property type="entry name" value="Nucleotide cyclase"/>
    <property type="match status" value="1"/>
</dbReference>
<dbReference type="Pfam" id="PF00990">
    <property type="entry name" value="GGDEF"/>
    <property type="match status" value="1"/>
</dbReference>
<feature type="transmembrane region" description="Helical" evidence="1">
    <location>
        <begin position="364"/>
        <end position="385"/>
    </location>
</feature>
<dbReference type="InterPro" id="IPR000160">
    <property type="entry name" value="GGDEF_dom"/>
</dbReference>
<accession>A0A9D1SR34</accession>
<dbReference type="GO" id="GO:0005886">
    <property type="term" value="C:plasma membrane"/>
    <property type="evidence" value="ECO:0007669"/>
    <property type="project" value="TreeGrafter"/>
</dbReference>
<evidence type="ECO:0000313" key="3">
    <source>
        <dbReference type="EMBL" id="HIU91676.1"/>
    </source>
</evidence>
<dbReference type="CDD" id="cd01949">
    <property type="entry name" value="GGDEF"/>
    <property type="match status" value="1"/>
</dbReference>
<proteinExistence type="predicted"/>
<dbReference type="AlphaFoldDB" id="A0A9D1SR34"/>
<dbReference type="SMART" id="SM00267">
    <property type="entry name" value="GGDEF"/>
    <property type="match status" value="1"/>
</dbReference>
<keyword evidence="1" id="KW-0812">Transmembrane</keyword>
<protein>
    <submittedName>
        <fullName evidence="3">Diguanylate cyclase</fullName>
    </submittedName>
</protein>
<keyword evidence="1" id="KW-1133">Transmembrane helix</keyword>
<feature type="transmembrane region" description="Helical" evidence="1">
    <location>
        <begin position="392"/>
        <end position="415"/>
    </location>
</feature>
<dbReference type="InterPro" id="IPR029787">
    <property type="entry name" value="Nucleotide_cyclase"/>
</dbReference>
<evidence type="ECO:0000259" key="2">
    <source>
        <dbReference type="PROSITE" id="PS50887"/>
    </source>
</evidence>
<dbReference type="Pfam" id="PF05226">
    <property type="entry name" value="CHASE2"/>
    <property type="match status" value="1"/>
</dbReference>
<name>A0A9D1SR34_9CLOT</name>
<reference evidence="3" key="1">
    <citation type="submission" date="2020-10" db="EMBL/GenBank/DDBJ databases">
        <authorList>
            <person name="Gilroy R."/>
        </authorList>
    </citation>
    <scope>NUCLEOTIDE SEQUENCE</scope>
    <source>
        <strain evidence="3">CHK154-7741</strain>
    </source>
</reference>
<dbReference type="SMART" id="SM01080">
    <property type="entry name" value="CHASE2"/>
    <property type="match status" value="1"/>
</dbReference>
<evidence type="ECO:0000256" key="1">
    <source>
        <dbReference type="SAM" id="Phobius"/>
    </source>
</evidence>
<feature type="transmembrane region" description="Helical" evidence="1">
    <location>
        <begin position="421"/>
        <end position="442"/>
    </location>
</feature>
<dbReference type="NCBIfam" id="TIGR00254">
    <property type="entry name" value="GGDEF"/>
    <property type="match status" value="1"/>
</dbReference>
<dbReference type="GO" id="GO:0043709">
    <property type="term" value="P:cell adhesion involved in single-species biofilm formation"/>
    <property type="evidence" value="ECO:0007669"/>
    <property type="project" value="TreeGrafter"/>
</dbReference>
<dbReference type="EMBL" id="DVOD01000008">
    <property type="protein sequence ID" value="HIU91676.1"/>
    <property type="molecule type" value="Genomic_DNA"/>
</dbReference>
<dbReference type="GO" id="GO:0052621">
    <property type="term" value="F:diguanylate cyclase activity"/>
    <property type="evidence" value="ECO:0007669"/>
    <property type="project" value="TreeGrafter"/>
</dbReference>
<dbReference type="InterPro" id="IPR043128">
    <property type="entry name" value="Rev_trsase/Diguanyl_cyclase"/>
</dbReference>
<dbReference type="PANTHER" id="PTHR45138">
    <property type="entry name" value="REGULATORY COMPONENTS OF SENSORY TRANSDUCTION SYSTEM"/>
    <property type="match status" value="1"/>
</dbReference>
<feature type="domain" description="GGDEF" evidence="2">
    <location>
        <begin position="484"/>
        <end position="618"/>
    </location>
</feature>
<dbReference type="PROSITE" id="PS50887">
    <property type="entry name" value="GGDEF"/>
    <property type="match status" value="1"/>
</dbReference>
<sequence>MKKIKDKIAQYLKDKTFLRYLLYSIYIVITTCVLFVFLTHPAIRGFFASIENKTFDIRQNILSPYKKVNKNIVILTIDEESHEYLFGKYGEWPISRGIYADMINYLESHKPAAVAFDLMFVKSLKSSLDEDKKLGHTMSSYDNVFTSINFDNLPYDLRQPADLPDALKANIINESDINLKNDNITFSNCRAIINEILKTTPNIGHINIIRADDGIARDLPPFVSYKDDYYPHLALKVALKYLKDTEGLDINRFKIDKNANLVLGKRVIPLNYEGSAILNWYGPSGLTNKNTFEYVPVWKVEKTMYEGAKLIPQDYFKGKIIYIGTSATSLFDLKSVPTDRIFPGVEIHTTFLNNILDNNFIKRVPMPVDIALSLLLSLFVGLIVIRSESTVISSLVAILTGIIYLIATTLVMYYFNIWVGIILQLVSILLVFIACYLAKYILKSRDLEYTYALATTDGLTELYNHRYFQEQMLQNIETGKRYNKPFSLIMIDIDFFKKFNDTYGHQSGDAVLRQVAQILKKNVRSTDVVCRYGGEEMSVILTNTNNEDALITAQKICKAVSEHPLKLVNGNDVQVTISLGVSTYPQNGETTQEMIKFADDCLYKAKENGRNQVGNLAP</sequence>
<keyword evidence="1" id="KW-0472">Membrane</keyword>
<dbReference type="Proteomes" id="UP000886748">
    <property type="component" value="Unassembled WGS sequence"/>
</dbReference>
<dbReference type="InterPro" id="IPR050469">
    <property type="entry name" value="Diguanylate_Cyclase"/>
</dbReference>
<reference evidence="3" key="2">
    <citation type="journal article" date="2021" name="PeerJ">
        <title>Extensive microbial diversity within the chicken gut microbiome revealed by metagenomics and culture.</title>
        <authorList>
            <person name="Gilroy R."/>
            <person name="Ravi A."/>
            <person name="Getino M."/>
            <person name="Pursley I."/>
            <person name="Horton D.L."/>
            <person name="Alikhan N.F."/>
            <person name="Baker D."/>
            <person name="Gharbi K."/>
            <person name="Hall N."/>
            <person name="Watson M."/>
            <person name="Adriaenssens E.M."/>
            <person name="Foster-Nyarko E."/>
            <person name="Jarju S."/>
            <person name="Secka A."/>
            <person name="Antonio M."/>
            <person name="Oren A."/>
            <person name="Chaudhuri R.R."/>
            <person name="La Ragione R."/>
            <person name="Hildebrand F."/>
            <person name="Pallen M.J."/>
        </authorList>
    </citation>
    <scope>NUCLEOTIDE SEQUENCE</scope>
    <source>
        <strain evidence="3">CHK154-7741</strain>
    </source>
</reference>
<gene>
    <name evidence="3" type="ORF">IAD26_00930</name>
</gene>
<comment type="caution">
    <text evidence="3">The sequence shown here is derived from an EMBL/GenBank/DDBJ whole genome shotgun (WGS) entry which is preliminary data.</text>
</comment>
<evidence type="ECO:0000313" key="4">
    <source>
        <dbReference type="Proteomes" id="UP000886748"/>
    </source>
</evidence>
<dbReference type="GO" id="GO:1902201">
    <property type="term" value="P:negative regulation of bacterial-type flagellum-dependent cell motility"/>
    <property type="evidence" value="ECO:0007669"/>
    <property type="project" value="TreeGrafter"/>
</dbReference>
<dbReference type="PANTHER" id="PTHR45138:SF9">
    <property type="entry name" value="DIGUANYLATE CYCLASE DGCM-RELATED"/>
    <property type="match status" value="1"/>
</dbReference>
<dbReference type="Gene3D" id="3.30.70.270">
    <property type="match status" value="1"/>
</dbReference>